<name>A0A0D2MSU1_9CHLO</name>
<comment type="similarity">
    <text evidence="1">Belongs to the peptidase C2 family.</text>
</comment>
<dbReference type="STRING" id="145388.A0A0D2MSU1"/>
<dbReference type="OrthoDB" id="424753at2759"/>
<keyword evidence="6" id="KW-0969">Cilium</keyword>
<dbReference type="Proteomes" id="UP000054498">
    <property type="component" value="Unassembled WGS sequence"/>
</dbReference>
<keyword evidence="6" id="KW-0282">Flagellum</keyword>
<evidence type="ECO:0000313" key="7">
    <source>
        <dbReference type="Proteomes" id="UP000054498"/>
    </source>
</evidence>
<dbReference type="SMART" id="SM00720">
    <property type="entry name" value="calpain_III"/>
    <property type="match status" value="1"/>
</dbReference>
<keyword evidence="3" id="KW-0378">Hydrolase</keyword>
<feature type="domain" description="Peptidase C2 calpain" evidence="5">
    <location>
        <begin position="287"/>
        <end position="422"/>
    </location>
</feature>
<dbReference type="InterPro" id="IPR022683">
    <property type="entry name" value="Calpain_III"/>
</dbReference>
<keyword evidence="6" id="KW-0966">Cell projection</keyword>
<dbReference type="GO" id="GO:0004198">
    <property type="term" value="F:calcium-dependent cysteine-type endopeptidase activity"/>
    <property type="evidence" value="ECO:0007669"/>
    <property type="project" value="InterPro"/>
</dbReference>
<dbReference type="InterPro" id="IPR022684">
    <property type="entry name" value="Calpain_cysteine_protease"/>
</dbReference>
<dbReference type="GeneID" id="25735249"/>
<gene>
    <name evidence="6" type="ORF">MNEG_2371</name>
</gene>
<dbReference type="Gene3D" id="2.60.120.380">
    <property type="match status" value="1"/>
</dbReference>
<evidence type="ECO:0000259" key="5">
    <source>
        <dbReference type="SMART" id="SM00720"/>
    </source>
</evidence>
<evidence type="ECO:0000313" key="6">
    <source>
        <dbReference type="EMBL" id="KIZ05595.1"/>
    </source>
</evidence>
<reference evidence="6 7" key="1">
    <citation type="journal article" date="2013" name="BMC Genomics">
        <title>Reconstruction of the lipid metabolism for the microalga Monoraphidium neglectum from its genome sequence reveals characteristics suitable for biofuel production.</title>
        <authorList>
            <person name="Bogen C."/>
            <person name="Al-Dilaimi A."/>
            <person name="Albersmeier A."/>
            <person name="Wichmann J."/>
            <person name="Grundmann M."/>
            <person name="Rupp O."/>
            <person name="Lauersen K.J."/>
            <person name="Blifernez-Klassen O."/>
            <person name="Kalinowski J."/>
            <person name="Goesmann A."/>
            <person name="Mussgnug J.H."/>
            <person name="Kruse O."/>
        </authorList>
    </citation>
    <scope>NUCLEOTIDE SEQUENCE [LARGE SCALE GENOMIC DNA]</scope>
    <source>
        <strain evidence="6 7">SAG 48.87</strain>
    </source>
</reference>
<evidence type="ECO:0000256" key="3">
    <source>
        <dbReference type="ARBA" id="ARBA00022801"/>
    </source>
</evidence>
<sequence length="428" mass="42188">MTPPGTAGRGKAGRDWGCGLAVLHAPRGGGGGAGSGGGSGGGRVWRVEEGMVVLDTGASAGREVVVSWVASRGAAYVVVPYARRPGLQAPFVLRAYAASEIEVEQLPASYALGLAGAWRGGEAGGPRDGPAAAGGAWLSNPQYALSCPRLATVVASLVRPDVRGSLLPPPPGSAGAPGLSLVLPGGGTGGGGCGGTGGGGTGGGGGAGGGGAGGAVRRALQPKREEVVAEAGGCHGDVTGDEAVLFAELQPGAPYLLVPSLPMPGIVGPYELRLFSSQPLELRPLPAARCASLAGAWAGESAGGCDLHATWPCNPAYRLQFDAGCECRIVLRRDAPWARGAPLAGMPGLYVLRGPAGGGRPSPEEWARCKLAESAFVPAQEAALSLQLPGGEPLLVVPCTFGPGVAGGYTLSVEAPAGASFSFAEAAA</sequence>
<evidence type="ECO:0000256" key="4">
    <source>
        <dbReference type="ARBA" id="ARBA00022807"/>
    </source>
</evidence>
<dbReference type="RefSeq" id="XP_013904614.1">
    <property type="nucleotide sequence ID" value="XM_014049160.1"/>
</dbReference>
<dbReference type="KEGG" id="mng:MNEG_2371"/>
<dbReference type="PANTHER" id="PTHR10183">
    <property type="entry name" value="CALPAIN"/>
    <property type="match status" value="1"/>
</dbReference>
<keyword evidence="2" id="KW-0645">Protease</keyword>
<accession>A0A0D2MSU1</accession>
<keyword evidence="4" id="KW-0788">Thiol protease</keyword>
<keyword evidence="7" id="KW-1185">Reference proteome</keyword>
<dbReference type="SUPFAM" id="SSF49758">
    <property type="entry name" value="Calpain large subunit, middle domain (domain III)"/>
    <property type="match status" value="4"/>
</dbReference>
<dbReference type="InterPro" id="IPR036213">
    <property type="entry name" value="Calpain_III_sf"/>
</dbReference>
<proteinExistence type="inferred from homology"/>
<dbReference type="PANTHER" id="PTHR10183:SF379">
    <property type="entry name" value="CALPAIN-5"/>
    <property type="match status" value="1"/>
</dbReference>
<evidence type="ECO:0000256" key="1">
    <source>
        <dbReference type="ARBA" id="ARBA00007623"/>
    </source>
</evidence>
<protein>
    <submittedName>
        <fullName evidence="6">Flagellar associated protein</fullName>
    </submittedName>
</protein>
<dbReference type="EMBL" id="KK100485">
    <property type="protein sequence ID" value="KIZ05595.1"/>
    <property type="molecule type" value="Genomic_DNA"/>
</dbReference>
<dbReference type="GO" id="GO:0006508">
    <property type="term" value="P:proteolysis"/>
    <property type="evidence" value="ECO:0007669"/>
    <property type="project" value="UniProtKB-KW"/>
</dbReference>
<organism evidence="6 7">
    <name type="scientific">Monoraphidium neglectum</name>
    <dbReference type="NCBI Taxonomy" id="145388"/>
    <lineage>
        <taxon>Eukaryota</taxon>
        <taxon>Viridiplantae</taxon>
        <taxon>Chlorophyta</taxon>
        <taxon>core chlorophytes</taxon>
        <taxon>Chlorophyceae</taxon>
        <taxon>CS clade</taxon>
        <taxon>Sphaeropleales</taxon>
        <taxon>Selenastraceae</taxon>
        <taxon>Monoraphidium</taxon>
    </lineage>
</organism>
<dbReference type="AlphaFoldDB" id="A0A0D2MSU1"/>
<evidence type="ECO:0000256" key="2">
    <source>
        <dbReference type="ARBA" id="ARBA00022670"/>
    </source>
</evidence>